<dbReference type="Proteomes" id="UP000216133">
    <property type="component" value="Unassembled WGS sequence"/>
</dbReference>
<protein>
    <submittedName>
        <fullName evidence="1">Uncharacterized protein</fullName>
    </submittedName>
</protein>
<name>A0A268S0W6_SHOCL</name>
<proteinExistence type="predicted"/>
<dbReference type="RefSeq" id="WP_094423554.1">
    <property type="nucleotide sequence ID" value="NZ_CP019985.1"/>
</dbReference>
<dbReference type="EMBL" id="NPBS01000044">
    <property type="protein sequence ID" value="PAF26097.1"/>
    <property type="molecule type" value="Genomic_DNA"/>
</dbReference>
<organism evidence="1 2">
    <name type="scientific">Shouchella clausii</name>
    <name type="common">Alkalihalobacillus clausii</name>
    <dbReference type="NCBI Taxonomy" id="79880"/>
    <lineage>
        <taxon>Bacteria</taxon>
        <taxon>Bacillati</taxon>
        <taxon>Bacillota</taxon>
        <taxon>Bacilli</taxon>
        <taxon>Bacillales</taxon>
        <taxon>Bacillaceae</taxon>
        <taxon>Shouchella</taxon>
    </lineage>
</organism>
<accession>A0A268S0W6</accession>
<evidence type="ECO:0000313" key="1">
    <source>
        <dbReference type="EMBL" id="PAF26097.1"/>
    </source>
</evidence>
<dbReference type="GeneID" id="86925149"/>
<gene>
    <name evidence="1" type="ORF">CHH61_10005</name>
</gene>
<reference evidence="1 2" key="1">
    <citation type="submission" date="2017-07" db="EMBL/GenBank/DDBJ databases">
        <title>Isolation and whole genome analysis of endospore-forming bacteria from heroin.</title>
        <authorList>
            <person name="Kalinowski J."/>
            <person name="Ahrens B."/>
            <person name="Al-Dilaimi A."/>
            <person name="Winkler A."/>
            <person name="Wibberg D."/>
            <person name="Schleenbecker U."/>
            <person name="Ruckert C."/>
            <person name="Wolfel R."/>
            <person name="Grass G."/>
        </authorList>
    </citation>
    <scope>NUCLEOTIDE SEQUENCE [LARGE SCALE GENOMIC DNA]</scope>
    <source>
        <strain evidence="1 2">7523-2</strain>
    </source>
</reference>
<sequence length="167" mass="19643">MERIQNTFGITFYADEAPIFQIDSKRQLVIQTDAFKGKPTRLRKLTSFMFDRSSVIDVIFLKSYLPLGFKKPIITTNILHNTVKVKNWKEFHHKEETFGMTRNFVIVTDVKAHEVYNYSRAIIKGKRPSFIAFYNDEYFYGINDDELSIISRTPTHIEELKSYLDSL</sequence>
<dbReference type="AlphaFoldDB" id="A0A268S0W6"/>
<evidence type="ECO:0000313" key="2">
    <source>
        <dbReference type="Proteomes" id="UP000216133"/>
    </source>
</evidence>
<comment type="caution">
    <text evidence="1">The sequence shown here is derived from an EMBL/GenBank/DDBJ whole genome shotgun (WGS) entry which is preliminary data.</text>
</comment>